<accession>A0AA88HIP9</accession>
<evidence type="ECO:0000313" key="2">
    <source>
        <dbReference type="Proteomes" id="UP001187531"/>
    </source>
</evidence>
<keyword evidence="2" id="KW-1185">Reference proteome</keyword>
<dbReference type="Proteomes" id="UP001187531">
    <property type="component" value="Unassembled WGS sequence"/>
</dbReference>
<dbReference type="AlphaFoldDB" id="A0AA88HIP9"/>
<protein>
    <submittedName>
        <fullName evidence="1">Uncharacterized protein</fullName>
    </submittedName>
</protein>
<name>A0AA88HIP9_ARTSF</name>
<proteinExistence type="predicted"/>
<evidence type="ECO:0000313" key="1">
    <source>
        <dbReference type="EMBL" id="KAK2708276.1"/>
    </source>
</evidence>
<dbReference type="EMBL" id="JAVRJZ010000018">
    <property type="protein sequence ID" value="KAK2708276.1"/>
    <property type="molecule type" value="Genomic_DNA"/>
</dbReference>
<sequence>MVYLLCLSANGLPVTDAPNRKVTVKDIYENFHQYLSPDALQFLEEEMNSVSIEEDEYFELNGKKILTAELYQLLELEEQKYAHWFFMSVPSDILHDNATSKFEFNDPAYGKFIFFYYYDKKMQLQEYRQSTRLENNNNSPLENNSCIFPC</sequence>
<organism evidence="1 2">
    <name type="scientific">Artemia franciscana</name>
    <name type="common">Brine shrimp</name>
    <name type="synonym">Artemia sanfranciscana</name>
    <dbReference type="NCBI Taxonomy" id="6661"/>
    <lineage>
        <taxon>Eukaryota</taxon>
        <taxon>Metazoa</taxon>
        <taxon>Ecdysozoa</taxon>
        <taxon>Arthropoda</taxon>
        <taxon>Crustacea</taxon>
        <taxon>Branchiopoda</taxon>
        <taxon>Anostraca</taxon>
        <taxon>Artemiidae</taxon>
        <taxon>Artemia</taxon>
    </lineage>
</organism>
<gene>
    <name evidence="1" type="ORF">QYM36_014020</name>
</gene>
<reference evidence="1" key="1">
    <citation type="submission" date="2023-07" db="EMBL/GenBank/DDBJ databases">
        <title>Chromosome-level genome assembly of Artemia franciscana.</title>
        <authorList>
            <person name="Jo E."/>
        </authorList>
    </citation>
    <scope>NUCLEOTIDE SEQUENCE</scope>
    <source>
        <tissue evidence="1">Whole body</tissue>
    </source>
</reference>
<comment type="caution">
    <text evidence="1">The sequence shown here is derived from an EMBL/GenBank/DDBJ whole genome shotgun (WGS) entry which is preliminary data.</text>
</comment>